<evidence type="ECO:0000256" key="2">
    <source>
        <dbReference type="ARBA" id="ARBA00005005"/>
    </source>
</evidence>
<reference evidence="15" key="2">
    <citation type="submission" date="2020-10" db="UniProtKB">
        <authorList>
            <consortium name="WormBaseParasite"/>
        </authorList>
    </citation>
    <scope>IDENTIFICATION</scope>
</reference>
<dbReference type="AlphaFoldDB" id="A0A7E4VR63"/>
<dbReference type="SUPFAM" id="SSF52096">
    <property type="entry name" value="ClpP/crotonase"/>
    <property type="match status" value="1"/>
</dbReference>
<dbReference type="GO" id="GO:0005777">
    <property type="term" value="C:peroxisome"/>
    <property type="evidence" value="ECO:0007669"/>
    <property type="project" value="UniProtKB-SubCell"/>
</dbReference>
<keyword evidence="4" id="KW-0276">Fatty acid metabolism</keyword>
<comment type="similarity">
    <text evidence="3 13">Belongs to the enoyl-CoA hydratase/isomerase family.</text>
</comment>
<dbReference type="InterPro" id="IPR018376">
    <property type="entry name" value="Enoyl-CoA_hyd/isom_CS"/>
</dbReference>
<dbReference type="Gene3D" id="3.90.226.10">
    <property type="entry name" value="2-enoyl-CoA Hydratase, Chain A, domain 1"/>
    <property type="match status" value="1"/>
</dbReference>
<evidence type="ECO:0000256" key="4">
    <source>
        <dbReference type="ARBA" id="ARBA00022832"/>
    </source>
</evidence>
<keyword evidence="5" id="KW-0007">Acetylation</keyword>
<evidence type="ECO:0000256" key="9">
    <source>
        <dbReference type="ARBA" id="ARBA00051408"/>
    </source>
</evidence>
<dbReference type="PANTHER" id="PTHR43149:SF1">
    <property type="entry name" value="DELTA(3,5)-DELTA(2,4)-DIENOYL-COA ISOMERASE, MITOCHONDRIAL"/>
    <property type="match status" value="1"/>
</dbReference>
<dbReference type="GO" id="GO:0051750">
    <property type="term" value="F:delta(3,5)-delta(2,4)-dienoyl-CoA isomerase activity"/>
    <property type="evidence" value="ECO:0007669"/>
    <property type="project" value="TreeGrafter"/>
</dbReference>
<evidence type="ECO:0000256" key="5">
    <source>
        <dbReference type="ARBA" id="ARBA00022990"/>
    </source>
</evidence>
<evidence type="ECO:0000256" key="12">
    <source>
        <dbReference type="ARBA" id="ARBA00071021"/>
    </source>
</evidence>
<comment type="catalytic activity">
    <reaction evidence="9">
        <text>(3E,5Z)-octadienoyl-CoA = (2E,4E)-octadienoyl-CoA</text>
        <dbReference type="Rhea" id="RHEA:45244"/>
        <dbReference type="ChEBI" id="CHEBI:62243"/>
        <dbReference type="ChEBI" id="CHEBI:85108"/>
    </reaction>
</comment>
<evidence type="ECO:0000256" key="11">
    <source>
        <dbReference type="ARBA" id="ARBA00055786"/>
    </source>
</evidence>
<comment type="function">
    <text evidence="11">Isomerization of 3-trans,5-cis-dienoyl-CoA to 2-trans,4-trans-dienoyl-CoA.</text>
</comment>
<dbReference type="InterPro" id="IPR029045">
    <property type="entry name" value="ClpP/crotonase-like_dom_sf"/>
</dbReference>
<reference evidence="14" key="1">
    <citation type="journal article" date="2013" name="Genetics">
        <title>The draft genome and transcriptome of Panagrellus redivivus are shaped by the harsh demands of a free-living lifestyle.</title>
        <authorList>
            <person name="Srinivasan J."/>
            <person name="Dillman A.R."/>
            <person name="Macchietto M.G."/>
            <person name="Heikkinen L."/>
            <person name="Lakso M."/>
            <person name="Fracchia K.M."/>
            <person name="Antoshechkin I."/>
            <person name="Mortazavi A."/>
            <person name="Wong G."/>
            <person name="Sternberg P.W."/>
        </authorList>
    </citation>
    <scope>NUCLEOTIDE SEQUENCE [LARGE SCALE GENOMIC DNA]</scope>
    <source>
        <strain evidence="14">MT8872</strain>
    </source>
</reference>
<evidence type="ECO:0000256" key="6">
    <source>
        <dbReference type="ARBA" id="ARBA00023098"/>
    </source>
</evidence>
<comment type="catalytic activity">
    <reaction evidence="10">
        <text>(3E,5Z,8Z,11Z,14Z)-eicosapentaenoyl-CoA = (2E,4E,8Z,11Z,14Z)-eicosapentaenoyl-CoA</text>
        <dbReference type="Rhea" id="RHEA:45224"/>
        <dbReference type="ChEBI" id="CHEBI:85090"/>
        <dbReference type="ChEBI" id="CHEBI:85091"/>
    </reaction>
</comment>
<dbReference type="FunFam" id="1.10.12.10:FF:000004">
    <property type="entry name" value="Delta3,5-delta2,4-dienoyl-CoA isomerase"/>
    <property type="match status" value="1"/>
</dbReference>
<dbReference type="CDD" id="cd06558">
    <property type="entry name" value="crotonase-like"/>
    <property type="match status" value="1"/>
</dbReference>
<comment type="subcellular location">
    <subcellularLocation>
        <location evidence="1">Peroxisome</location>
    </subcellularLocation>
</comment>
<keyword evidence="7" id="KW-0576">Peroxisome</keyword>
<dbReference type="UniPathway" id="UPA00659"/>
<evidence type="ECO:0000256" key="13">
    <source>
        <dbReference type="RuleBase" id="RU003707"/>
    </source>
</evidence>
<dbReference type="WBParaSite" id="Pan_g24232.t1">
    <property type="protein sequence ID" value="Pan_g24232.t1"/>
    <property type="gene ID" value="Pan_g24232"/>
</dbReference>
<dbReference type="Pfam" id="PF00378">
    <property type="entry name" value="ECH_1"/>
    <property type="match status" value="1"/>
</dbReference>
<proteinExistence type="inferred from homology"/>
<comment type="pathway">
    <text evidence="2">Lipid metabolism; fatty acid beta-oxidation.</text>
</comment>
<dbReference type="InterPro" id="IPR014748">
    <property type="entry name" value="Enoyl-CoA_hydra_C"/>
</dbReference>
<sequence>MMSIFSKTLSTVRGTAPRVSFFTPLSTYRQASSSRPFASKNATPPTLEHLAIEQRGNVFNLQLNRPKLLNAVTGDTWRELKIAFDYLHQTPACRVIVVTGNGRAFCAGLDLKSGAEFFMGVTQDESLDIARKASEIRAFLKVAQGAYSSIEACRKPVIAAVHGYALGAATSLITAADIRYATSDSILSIKEVDIAIAADVGVLQRIQKLVGNDSLTRELVLTARNFTGAEAKEYGLVSRTFPDKESLYDAAFLLADQIAAKSPVAVQGSKLALNYSRDHSVADSLEWMANWNISMLQSEDLIKAVMAASSKGGDPPKFNDF</sequence>
<keyword evidence="6" id="KW-0443">Lipid metabolism</keyword>
<organism evidence="14 15">
    <name type="scientific">Panagrellus redivivus</name>
    <name type="common">Microworm</name>
    <dbReference type="NCBI Taxonomy" id="6233"/>
    <lineage>
        <taxon>Eukaryota</taxon>
        <taxon>Metazoa</taxon>
        <taxon>Ecdysozoa</taxon>
        <taxon>Nematoda</taxon>
        <taxon>Chromadorea</taxon>
        <taxon>Rhabditida</taxon>
        <taxon>Tylenchina</taxon>
        <taxon>Panagrolaimomorpha</taxon>
        <taxon>Panagrolaimoidea</taxon>
        <taxon>Panagrolaimidae</taxon>
        <taxon>Panagrellus</taxon>
    </lineage>
</organism>
<evidence type="ECO:0000256" key="3">
    <source>
        <dbReference type="ARBA" id="ARBA00005254"/>
    </source>
</evidence>
<dbReference type="Proteomes" id="UP000492821">
    <property type="component" value="Unassembled WGS sequence"/>
</dbReference>
<dbReference type="PROSITE" id="PS00166">
    <property type="entry name" value="ENOYL_COA_HYDRATASE"/>
    <property type="match status" value="1"/>
</dbReference>
<evidence type="ECO:0000256" key="10">
    <source>
        <dbReference type="ARBA" id="ARBA00052809"/>
    </source>
</evidence>
<protein>
    <recommendedName>
        <fullName evidence="12">Delta(3,5)-Delta(2,4)-dienoyl-CoA isomerase, mitochondrial</fullName>
    </recommendedName>
</protein>
<evidence type="ECO:0000256" key="1">
    <source>
        <dbReference type="ARBA" id="ARBA00004275"/>
    </source>
</evidence>
<accession>A0A7E4VR63</accession>
<keyword evidence="14" id="KW-1185">Reference proteome</keyword>
<dbReference type="FunFam" id="3.90.226.10:FF:000024">
    <property type="entry name" value="Delta3,5-delta2,4-dienoyl-CoA isomerase"/>
    <property type="match status" value="1"/>
</dbReference>
<evidence type="ECO:0000313" key="14">
    <source>
        <dbReference type="Proteomes" id="UP000492821"/>
    </source>
</evidence>
<dbReference type="GO" id="GO:0005739">
    <property type="term" value="C:mitochondrion"/>
    <property type="evidence" value="ECO:0007669"/>
    <property type="project" value="TreeGrafter"/>
</dbReference>
<dbReference type="PANTHER" id="PTHR43149">
    <property type="entry name" value="ENOYL-COA HYDRATASE"/>
    <property type="match status" value="1"/>
</dbReference>
<dbReference type="Gene3D" id="1.10.12.10">
    <property type="entry name" value="Lyase 2-enoyl-coa Hydratase, Chain A, domain 2"/>
    <property type="match status" value="1"/>
</dbReference>
<dbReference type="GO" id="GO:0006635">
    <property type="term" value="P:fatty acid beta-oxidation"/>
    <property type="evidence" value="ECO:0007669"/>
    <property type="project" value="UniProtKB-UniPathway"/>
</dbReference>
<evidence type="ECO:0000313" key="15">
    <source>
        <dbReference type="WBParaSite" id="Pan_g24232.t1"/>
    </source>
</evidence>
<dbReference type="InterPro" id="IPR001753">
    <property type="entry name" value="Enoyl-CoA_hydra/iso"/>
</dbReference>
<dbReference type="InterPro" id="IPR045002">
    <property type="entry name" value="Ech1-like"/>
</dbReference>
<evidence type="ECO:0000256" key="8">
    <source>
        <dbReference type="ARBA" id="ARBA00023235"/>
    </source>
</evidence>
<evidence type="ECO:0000256" key="7">
    <source>
        <dbReference type="ARBA" id="ARBA00023140"/>
    </source>
</evidence>
<keyword evidence="8" id="KW-0413">Isomerase</keyword>
<name>A0A7E4VR63_PANRE</name>